<keyword evidence="4" id="KW-1003">Cell membrane</keyword>
<dbReference type="PANTHER" id="PTHR30294:SF29">
    <property type="entry name" value="MULTIDRUG ABC TRANSPORTER PERMEASE YBHS-RELATED"/>
    <property type="match status" value="1"/>
</dbReference>
<organism evidence="10 11">
    <name type="scientific">Desulforamulus aquiferis</name>
    <dbReference type="NCBI Taxonomy" id="1397668"/>
    <lineage>
        <taxon>Bacteria</taxon>
        <taxon>Bacillati</taxon>
        <taxon>Bacillota</taxon>
        <taxon>Clostridia</taxon>
        <taxon>Eubacteriales</taxon>
        <taxon>Peptococcaceae</taxon>
        <taxon>Desulforamulus</taxon>
    </lineage>
</organism>
<dbReference type="PANTHER" id="PTHR30294">
    <property type="entry name" value="MEMBRANE COMPONENT OF ABC TRANSPORTER YHHJ-RELATED"/>
    <property type="match status" value="1"/>
</dbReference>
<keyword evidence="7 8" id="KW-0472">Membrane</keyword>
<evidence type="ECO:0000313" key="11">
    <source>
        <dbReference type="Proteomes" id="UP001172911"/>
    </source>
</evidence>
<dbReference type="InterPro" id="IPR051449">
    <property type="entry name" value="ABC-2_transporter_component"/>
</dbReference>
<comment type="similarity">
    <text evidence="2">Belongs to the ABC-2 integral membrane protein family.</text>
</comment>
<evidence type="ECO:0000256" key="2">
    <source>
        <dbReference type="ARBA" id="ARBA00007783"/>
    </source>
</evidence>
<comment type="caution">
    <text evidence="10">The sequence shown here is derived from an EMBL/GenBank/DDBJ whole genome shotgun (WGS) entry which is preliminary data.</text>
</comment>
<reference evidence="10" key="1">
    <citation type="journal article" date="2023" name="J. Hazard. Mater.">
        <title>Anaerobic biodegradation of pyrene and benzo[a]pyrene by a new sulfate-reducing Desulforamulus aquiferis strain DSA.</title>
        <authorList>
            <person name="Zhang Z."/>
            <person name="Sun J."/>
            <person name="Gong X."/>
            <person name="Wang C."/>
            <person name="Wang H."/>
        </authorList>
    </citation>
    <scope>NUCLEOTIDE SEQUENCE</scope>
    <source>
        <strain evidence="10">DSA</strain>
    </source>
</reference>
<evidence type="ECO:0000256" key="1">
    <source>
        <dbReference type="ARBA" id="ARBA00004651"/>
    </source>
</evidence>
<dbReference type="EMBL" id="JARPTC010000017">
    <property type="protein sequence ID" value="MDO7787929.1"/>
    <property type="molecule type" value="Genomic_DNA"/>
</dbReference>
<keyword evidence="11" id="KW-1185">Reference proteome</keyword>
<dbReference type="Pfam" id="PF12698">
    <property type="entry name" value="ABC2_membrane_3"/>
    <property type="match status" value="1"/>
</dbReference>
<feature type="transmembrane region" description="Helical" evidence="8">
    <location>
        <begin position="21"/>
        <end position="40"/>
    </location>
</feature>
<dbReference type="GO" id="GO:0005886">
    <property type="term" value="C:plasma membrane"/>
    <property type="evidence" value="ECO:0007669"/>
    <property type="project" value="UniProtKB-SubCell"/>
</dbReference>
<evidence type="ECO:0000256" key="3">
    <source>
        <dbReference type="ARBA" id="ARBA00022448"/>
    </source>
</evidence>
<evidence type="ECO:0000256" key="7">
    <source>
        <dbReference type="ARBA" id="ARBA00023136"/>
    </source>
</evidence>
<protein>
    <submittedName>
        <fullName evidence="10">ABC transporter permease</fullName>
    </submittedName>
</protein>
<keyword evidence="5 8" id="KW-0812">Transmembrane</keyword>
<reference evidence="10" key="2">
    <citation type="submission" date="2023-03" db="EMBL/GenBank/DDBJ databases">
        <authorList>
            <person name="Zhang Z."/>
        </authorList>
    </citation>
    <scope>NUCLEOTIDE SEQUENCE</scope>
    <source>
        <strain evidence="10">DSA</strain>
    </source>
</reference>
<keyword evidence="6 8" id="KW-1133">Transmembrane helix</keyword>
<name>A0AAW7ZF53_9FIRM</name>
<accession>A0AAW7ZF53</accession>
<dbReference type="InterPro" id="IPR047817">
    <property type="entry name" value="ABC2_TM_bact-type"/>
</dbReference>
<feature type="transmembrane region" description="Helical" evidence="8">
    <location>
        <begin position="263"/>
        <end position="287"/>
    </location>
</feature>
<dbReference type="Proteomes" id="UP001172911">
    <property type="component" value="Unassembled WGS sequence"/>
</dbReference>
<sequence>MSKLLAVAAREWQYMKGNRRLLLIMCFIPTLYLLMFGIMYSNHVIKNISTVVLDYNQTATSRMVIQAFRDSEKFDVLGLVQSEEQLQKMLDHREVMAAVVLPPDLDSQIKKGKGSQVLVVVNGSNMLYSNSVMSAANEIISTLSAGISIKSLEGQGLLPEKASSTALPLSYRLRVWYNPTFNYTNFLLVGLACTAIQQIVLLYMAVAIAREKELGTLKELVASGYRSYQVVLGKMIPYFLINLISANLVLLLCFNLFQVPFRGSFLVLELLLVVFMLSILTIGIFLSLICKNELEATQIAMLVAIPSFLFSGFTWPVEAMPLAAKLISAALPLTYLVTDVRDIALMGIDLPQVLPNILILASLTTFLLPLAICCFNRQYTKQ</sequence>
<feature type="domain" description="ABC transmembrane type-2" evidence="9">
    <location>
        <begin position="129"/>
        <end position="378"/>
    </location>
</feature>
<dbReference type="RefSeq" id="WP_304543398.1">
    <property type="nucleotide sequence ID" value="NZ_JARPTC010000017.1"/>
</dbReference>
<evidence type="ECO:0000256" key="4">
    <source>
        <dbReference type="ARBA" id="ARBA00022475"/>
    </source>
</evidence>
<evidence type="ECO:0000256" key="5">
    <source>
        <dbReference type="ARBA" id="ARBA00022692"/>
    </source>
</evidence>
<evidence type="ECO:0000313" key="10">
    <source>
        <dbReference type="EMBL" id="MDO7787929.1"/>
    </source>
</evidence>
<feature type="transmembrane region" description="Helical" evidence="8">
    <location>
        <begin position="236"/>
        <end position="257"/>
    </location>
</feature>
<dbReference type="InterPro" id="IPR013525">
    <property type="entry name" value="ABC2_TM"/>
</dbReference>
<dbReference type="AlphaFoldDB" id="A0AAW7ZF53"/>
<gene>
    <name evidence="10" type="ORF">P6N53_11925</name>
</gene>
<feature type="transmembrane region" description="Helical" evidence="8">
    <location>
        <begin position="299"/>
        <end position="317"/>
    </location>
</feature>
<proteinExistence type="inferred from homology"/>
<dbReference type="GO" id="GO:0140359">
    <property type="term" value="F:ABC-type transporter activity"/>
    <property type="evidence" value="ECO:0007669"/>
    <property type="project" value="InterPro"/>
</dbReference>
<evidence type="ECO:0000256" key="8">
    <source>
        <dbReference type="SAM" id="Phobius"/>
    </source>
</evidence>
<feature type="transmembrane region" description="Helical" evidence="8">
    <location>
        <begin position="353"/>
        <end position="375"/>
    </location>
</feature>
<evidence type="ECO:0000256" key="6">
    <source>
        <dbReference type="ARBA" id="ARBA00022989"/>
    </source>
</evidence>
<comment type="subcellular location">
    <subcellularLocation>
        <location evidence="1">Cell membrane</location>
        <topology evidence="1">Multi-pass membrane protein</topology>
    </subcellularLocation>
</comment>
<dbReference type="Gene3D" id="3.40.1710.10">
    <property type="entry name" value="abc type-2 transporter like domain"/>
    <property type="match status" value="1"/>
</dbReference>
<keyword evidence="3" id="KW-0813">Transport</keyword>
<evidence type="ECO:0000259" key="9">
    <source>
        <dbReference type="PROSITE" id="PS51012"/>
    </source>
</evidence>
<feature type="transmembrane region" description="Helical" evidence="8">
    <location>
        <begin position="186"/>
        <end position="209"/>
    </location>
</feature>
<dbReference type="PROSITE" id="PS51012">
    <property type="entry name" value="ABC_TM2"/>
    <property type="match status" value="1"/>
</dbReference>